<reference evidence="4 5" key="1">
    <citation type="submission" date="2021-01" db="EMBL/GenBank/DDBJ databases">
        <title>Carboxyliciviraga sp.nov., isolated from coastal sediments.</title>
        <authorList>
            <person name="Lu D."/>
            <person name="Zhang T."/>
        </authorList>
    </citation>
    <scope>NUCLEOTIDE SEQUENCE [LARGE SCALE GENOMIC DNA]</scope>
    <source>
        <strain evidence="4 5">N1Y132</strain>
    </source>
</reference>
<accession>A0ABS1HK73</accession>
<dbReference type="PANTHER" id="PTHR33542:SF3">
    <property type="entry name" value="SIROHYDROCHLORIN FERROCHELATASE, CHLOROPLASTIC"/>
    <property type="match status" value="1"/>
</dbReference>
<dbReference type="RefSeq" id="WP_200465305.1">
    <property type="nucleotide sequence ID" value="NZ_JAENRR010000026.1"/>
</dbReference>
<evidence type="ECO:0000256" key="2">
    <source>
        <dbReference type="ARBA" id="ARBA00023239"/>
    </source>
</evidence>
<dbReference type="InterPro" id="IPR002762">
    <property type="entry name" value="CbiX-like"/>
</dbReference>
<feature type="region of interest" description="Disordered" evidence="3">
    <location>
        <begin position="269"/>
        <end position="288"/>
    </location>
</feature>
<evidence type="ECO:0000313" key="5">
    <source>
        <dbReference type="Proteomes" id="UP000605676"/>
    </source>
</evidence>
<keyword evidence="1" id="KW-0479">Metal-binding</keyword>
<dbReference type="Gene3D" id="3.40.50.1400">
    <property type="match status" value="2"/>
</dbReference>
<dbReference type="Pfam" id="PF01903">
    <property type="entry name" value="CbiX"/>
    <property type="match status" value="2"/>
</dbReference>
<dbReference type="PANTHER" id="PTHR33542">
    <property type="entry name" value="SIROHYDROCHLORIN FERROCHELATASE, CHLOROPLASTIC"/>
    <property type="match status" value="1"/>
</dbReference>
<gene>
    <name evidence="4" type="ORF">JIV24_12105</name>
</gene>
<comment type="caution">
    <text evidence="4">The sequence shown here is derived from an EMBL/GenBank/DDBJ whole genome shotgun (WGS) entry which is preliminary data.</text>
</comment>
<name>A0ABS1HK73_9BACT</name>
<sequence>MSKKGILLCGHGTRVKRGEEAFLNYVHLFAQLVPGCEVEAGFLELSEPDFEEGVKRLVNKGVTSIYALPLFLFTGVHIQRDIPCILFQLQKKYDVSIKLASYIGDCPEMVALSNDLIKRAAKDIEGENADTLLYALGVGASKPEANGDLARLTRMVQESNHFAFALQGFCSRMTYPSVSDALAICESLPYKNIVVVPYILFPGVYMDKALTLFSEFNDRFPERKVYVTSLLSESKLLSEILLKRLRRVETGEVDLISNLDTEVLESYTPHHHHHGHHHHSHNCKGHHH</sequence>
<dbReference type="CDD" id="cd03416">
    <property type="entry name" value="CbiX_SirB_N"/>
    <property type="match status" value="1"/>
</dbReference>
<dbReference type="Proteomes" id="UP000605676">
    <property type="component" value="Unassembled WGS sequence"/>
</dbReference>
<dbReference type="SUPFAM" id="SSF53800">
    <property type="entry name" value="Chelatase"/>
    <property type="match status" value="1"/>
</dbReference>
<dbReference type="InterPro" id="IPR050963">
    <property type="entry name" value="Sirohydro_Cobaltochel/CbiX"/>
</dbReference>
<keyword evidence="5" id="KW-1185">Reference proteome</keyword>
<dbReference type="EMBL" id="JAENRR010000026">
    <property type="protein sequence ID" value="MBK3518078.1"/>
    <property type="molecule type" value="Genomic_DNA"/>
</dbReference>
<keyword evidence="2" id="KW-0456">Lyase</keyword>
<organism evidence="4 5">
    <name type="scientific">Carboxylicivirga marina</name>
    <dbReference type="NCBI Taxonomy" id="2800988"/>
    <lineage>
        <taxon>Bacteria</taxon>
        <taxon>Pseudomonadati</taxon>
        <taxon>Bacteroidota</taxon>
        <taxon>Bacteroidia</taxon>
        <taxon>Marinilabiliales</taxon>
        <taxon>Marinilabiliaceae</taxon>
        <taxon>Carboxylicivirga</taxon>
    </lineage>
</organism>
<evidence type="ECO:0000256" key="3">
    <source>
        <dbReference type="SAM" id="MobiDB-lite"/>
    </source>
</evidence>
<protein>
    <submittedName>
        <fullName evidence="4">Sirohydrochlorin chelatase</fullName>
    </submittedName>
</protein>
<evidence type="ECO:0000256" key="1">
    <source>
        <dbReference type="ARBA" id="ARBA00022723"/>
    </source>
</evidence>
<proteinExistence type="predicted"/>
<evidence type="ECO:0000313" key="4">
    <source>
        <dbReference type="EMBL" id="MBK3518078.1"/>
    </source>
</evidence>